<dbReference type="Gene3D" id="3.40.50.1820">
    <property type="entry name" value="alpha/beta hydrolase"/>
    <property type="match status" value="1"/>
</dbReference>
<dbReference type="Proteomes" id="UP000034603">
    <property type="component" value="Unassembled WGS sequence"/>
</dbReference>
<evidence type="ECO:0000313" key="1">
    <source>
        <dbReference type="EMBL" id="KKQ45172.1"/>
    </source>
</evidence>
<organism evidence="1 2">
    <name type="scientific">Candidatus Woesebacteria bacterium GW2011_GWA1_37_8</name>
    <dbReference type="NCBI Taxonomy" id="1618546"/>
    <lineage>
        <taxon>Bacteria</taxon>
        <taxon>Candidatus Woeseibacteriota</taxon>
    </lineage>
</organism>
<dbReference type="SUPFAM" id="SSF53474">
    <property type="entry name" value="alpha/beta-Hydrolases"/>
    <property type="match status" value="1"/>
</dbReference>
<gene>
    <name evidence="1" type="ORF">US62_C0018G0022</name>
</gene>
<proteinExistence type="predicted"/>
<dbReference type="AlphaFoldDB" id="A0A0G0HSF7"/>
<evidence type="ECO:0000313" key="2">
    <source>
        <dbReference type="Proteomes" id="UP000034603"/>
    </source>
</evidence>
<name>A0A0G0HSF7_9BACT</name>
<comment type="caution">
    <text evidence="1">The sequence shown here is derived from an EMBL/GenBank/DDBJ whole genome shotgun (WGS) entry which is preliminary data.</text>
</comment>
<protein>
    <submittedName>
        <fullName evidence="1">Carboxylesterase (Est-1)</fullName>
    </submittedName>
</protein>
<reference evidence="1 2" key="1">
    <citation type="journal article" date="2015" name="Nature">
        <title>rRNA introns, odd ribosomes, and small enigmatic genomes across a large radiation of phyla.</title>
        <authorList>
            <person name="Brown C.T."/>
            <person name="Hug L.A."/>
            <person name="Thomas B.C."/>
            <person name="Sharon I."/>
            <person name="Castelle C.J."/>
            <person name="Singh A."/>
            <person name="Wilkins M.J."/>
            <person name="Williams K.H."/>
            <person name="Banfield J.F."/>
        </authorList>
    </citation>
    <scope>NUCLEOTIDE SEQUENCE [LARGE SCALE GENOMIC DNA]</scope>
</reference>
<dbReference type="EMBL" id="LBTR01000018">
    <property type="protein sequence ID" value="KKQ45172.1"/>
    <property type="molecule type" value="Genomic_DNA"/>
</dbReference>
<dbReference type="InterPro" id="IPR029058">
    <property type="entry name" value="AB_hydrolase_fold"/>
</dbReference>
<sequence>MKTALVLHGWPQSFATEHPLNKLLTNLGYEILNPDLFGSDNLLNQKILNDWVTKKLGNRKLDLIVGISMGGFLIPELAKELPFSKLIFIASGARFAPEVKRLKSVVGFVQTKPGMSIARLLINIPTVLFEFVYKIFDPFSGDESQHQNYIDDMRLNLVAIKNIPVKKHAEIAKIVTQTDNRELLKNLNNSSLILSGKKDLLMPVVQGRELQNCLKNSKLVIIDSIHFNVLNDTALGEIGKFLK</sequence>
<accession>A0A0G0HSF7</accession>